<reference evidence="1 2" key="1">
    <citation type="journal article" date="2019" name="Sci. Rep.">
        <title>Orb-weaving spider Araneus ventricosus genome elucidates the spidroin gene catalogue.</title>
        <authorList>
            <person name="Kono N."/>
            <person name="Nakamura H."/>
            <person name="Ohtoshi R."/>
            <person name="Moran D.A.P."/>
            <person name="Shinohara A."/>
            <person name="Yoshida Y."/>
            <person name="Fujiwara M."/>
            <person name="Mori M."/>
            <person name="Tomita M."/>
            <person name="Arakawa K."/>
        </authorList>
    </citation>
    <scope>NUCLEOTIDE SEQUENCE [LARGE SCALE GENOMIC DNA]</scope>
</reference>
<keyword evidence="2" id="KW-1185">Reference proteome</keyword>
<organism evidence="1 2">
    <name type="scientific">Araneus ventricosus</name>
    <name type="common">Orbweaver spider</name>
    <name type="synonym">Epeira ventricosa</name>
    <dbReference type="NCBI Taxonomy" id="182803"/>
    <lineage>
        <taxon>Eukaryota</taxon>
        <taxon>Metazoa</taxon>
        <taxon>Ecdysozoa</taxon>
        <taxon>Arthropoda</taxon>
        <taxon>Chelicerata</taxon>
        <taxon>Arachnida</taxon>
        <taxon>Araneae</taxon>
        <taxon>Araneomorphae</taxon>
        <taxon>Entelegynae</taxon>
        <taxon>Araneoidea</taxon>
        <taxon>Araneidae</taxon>
        <taxon>Araneus</taxon>
    </lineage>
</organism>
<comment type="caution">
    <text evidence="1">The sequence shown here is derived from an EMBL/GenBank/DDBJ whole genome shotgun (WGS) entry which is preliminary data.</text>
</comment>
<dbReference type="Proteomes" id="UP000499080">
    <property type="component" value="Unassembled WGS sequence"/>
</dbReference>
<dbReference type="PANTHER" id="PTHR37162:SF11">
    <property type="match status" value="1"/>
</dbReference>
<dbReference type="OrthoDB" id="6513413at2759"/>
<dbReference type="EMBL" id="BGPR01007200">
    <property type="protein sequence ID" value="GBN25074.1"/>
    <property type="molecule type" value="Genomic_DNA"/>
</dbReference>
<sequence>MPAYSTWLYAVSHAKFSAGCKICNSTFNLSNMGKQALTSHMKSKKHMTITKNMKSCNTATLISSSKEYKKNASPIDIIPDDPMEGPSTSTDVIAPSSIDIRKSFLISDDITKAEIMWCLHAVVEHMSFRSAASSVSTFKIMFPDSHIASKMQLQRTKVGYTVVYGLAPYFKRKLVDQVRKADHIVIGFDESLNKVSAKQQMDVVVRFWDCNKKEVTSRYLTSVFLGHTRSEDLMTGFKTALNDLDLKKIIQISMDGPNVNFKFLNNLRKELSNSTSEPVILNLGSCGLHTLHCAFKAAFTVTEWNIVVYLRALYNLFKDVPARRADYKLRTNSDIFPKKFCSVRWGENVQVVRRAIEIHRNIKKYVIAVESTKNKPSSKSYRTVALFVKDDLLIPKLTFF</sequence>
<evidence type="ECO:0008006" key="3">
    <source>
        <dbReference type="Google" id="ProtNLM"/>
    </source>
</evidence>
<proteinExistence type="predicted"/>
<dbReference type="AlphaFoldDB" id="A0A4Y2MF09"/>
<evidence type="ECO:0000313" key="2">
    <source>
        <dbReference type="Proteomes" id="UP000499080"/>
    </source>
</evidence>
<evidence type="ECO:0000313" key="1">
    <source>
        <dbReference type="EMBL" id="GBN25074.1"/>
    </source>
</evidence>
<protein>
    <recommendedName>
        <fullName evidence="3">BED-type domain-containing protein</fullName>
    </recommendedName>
</protein>
<dbReference type="PANTHER" id="PTHR37162">
    <property type="entry name" value="HAT FAMILY DIMERISATION DOMAINCONTAINING PROTEIN-RELATED"/>
    <property type="match status" value="1"/>
</dbReference>
<name>A0A4Y2MF09_ARAVE</name>
<accession>A0A4Y2MF09</accession>
<gene>
    <name evidence="1" type="ORF">AVEN_77987_1</name>
</gene>